<gene>
    <name evidence="1" type="ORF">CTRU02_209873</name>
</gene>
<organism evidence="1 2">
    <name type="scientific">Colletotrichum truncatum</name>
    <name type="common">Anthracnose fungus</name>
    <name type="synonym">Colletotrichum capsici</name>
    <dbReference type="NCBI Taxonomy" id="5467"/>
    <lineage>
        <taxon>Eukaryota</taxon>
        <taxon>Fungi</taxon>
        <taxon>Dikarya</taxon>
        <taxon>Ascomycota</taxon>
        <taxon>Pezizomycotina</taxon>
        <taxon>Sordariomycetes</taxon>
        <taxon>Hypocreomycetidae</taxon>
        <taxon>Glomerellales</taxon>
        <taxon>Glomerellaceae</taxon>
        <taxon>Colletotrichum</taxon>
        <taxon>Colletotrichum truncatum species complex</taxon>
    </lineage>
</organism>
<dbReference type="EMBL" id="VUJX02000006">
    <property type="protein sequence ID" value="KAL0935282.1"/>
    <property type="molecule type" value="Genomic_DNA"/>
</dbReference>
<accession>A0ACC3YVX6</accession>
<dbReference type="Proteomes" id="UP000805649">
    <property type="component" value="Unassembled WGS sequence"/>
</dbReference>
<keyword evidence="2" id="KW-1185">Reference proteome</keyword>
<protein>
    <submittedName>
        <fullName evidence="1">Uncharacterized protein</fullName>
    </submittedName>
</protein>
<reference evidence="1 2" key="1">
    <citation type="journal article" date="2020" name="Phytopathology">
        <title>Genome Sequence Resources of Colletotrichum truncatum, C. plurivorum, C. musicola, and C. sojae: Four Species Pathogenic to Soybean (Glycine max).</title>
        <authorList>
            <person name="Rogerio F."/>
            <person name="Boufleur T.R."/>
            <person name="Ciampi-Guillardi M."/>
            <person name="Sukno S.A."/>
            <person name="Thon M.R."/>
            <person name="Massola Junior N.S."/>
            <person name="Baroncelli R."/>
        </authorList>
    </citation>
    <scope>NUCLEOTIDE SEQUENCE [LARGE SCALE GENOMIC DNA]</scope>
    <source>
        <strain evidence="1 2">CMES1059</strain>
    </source>
</reference>
<name>A0ACC3YVX6_COLTU</name>
<evidence type="ECO:0000313" key="2">
    <source>
        <dbReference type="Proteomes" id="UP000805649"/>
    </source>
</evidence>
<proteinExistence type="predicted"/>
<evidence type="ECO:0000313" key="1">
    <source>
        <dbReference type="EMBL" id="KAL0935282.1"/>
    </source>
</evidence>
<sequence length="132" mass="14961">MKPSTFLAHVAVLTQAGSSLASKQENWCQQVGTGSVYIGGQPIVVQYRYNLNAYNVTEDIPTVCGRLWKELRQFWTCGVWSFTRFKHYCRQADNGLLQWEFETGLGCNMGMIEATWWDATKHKFGAAPCEKA</sequence>
<comment type="caution">
    <text evidence="1">The sequence shown here is derived from an EMBL/GenBank/DDBJ whole genome shotgun (WGS) entry which is preliminary data.</text>
</comment>